<sequence length="77" mass="8705">MREDVVVREGFTSPPYLTQQRISKKYLRARPPTAAFQSADEAPPLTSTFSLEAGLNSVRQVARSRPFRTCMFVQRAS</sequence>
<evidence type="ECO:0000313" key="1">
    <source>
        <dbReference type="EMBL" id="RDX46845.1"/>
    </source>
</evidence>
<reference evidence="1 2" key="1">
    <citation type="journal article" date="2018" name="Biotechnol. Biofuels">
        <title>Integrative visual omics of the white-rot fungus Polyporus brumalis exposes the biotechnological potential of its oxidative enzymes for delignifying raw plant biomass.</title>
        <authorList>
            <person name="Miyauchi S."/>
            <person name="Rancon A."/>
            <person name="Drula E."/>
            <person name="Hage H."/>
            <person name="Chaduli D."/>
            <person name="Favel A."/>
            <person name="Grisel S."/>
            <person name="Henrissat B."/>
            <person name="Herpoel-Gimbert I."/>
            <person name="Ruiz-Duenas F.J."/>
            <person name="Chevret D."/>
            <person name="Hainaut M."/>
            <person name="Lin J."/>
            <person name="Wang M."/>
            <person name="Pangilinan J."/>
            <person name="Lipzen A."/>
            <person name="Lesage-Meessen L."/>
            <person name="Navarro D."/>
            <person name="Riley R."/>
            <person name="Grigoriev I.V."/>
            <person name="Zhou S."/>
            <person name="Raouche S."/>
            <person name="Rosso M.N."/>
        </authorList>
    </citation>
    <scope>NUCLEOTIDE SEQUENCE [LARGE SCALE GENOMIC DNA]</scope>
    <source>
        <strain evidence="1 2">BRFM 1820</strain>
    </source>
</reference>
<keyword evidence="2" id="KW-1185">Reference proteome</keyword>
<dbReference type="Proteomes" id="UP000256964">
    <property type="component" value="Unassembled WGS sequence"/>
</dbReference>
<gene>
    <name evidence="1" type="ORF">OH76DRAFT_1406444</name>
</gene>
<protein>
    <submittedName>
        <fullName evidence="1">Uncharacterized protein</fullName>
    </submittedName>
</protein>
<dbReference type="EMBL" id="KZ857423">
    <property type="protein sequence ID" value="RDX46845.1"/>
    <property type="molecule type" value="Genomic_DNA"/>
</dbReference>
<accession>A0A371D2V8</accession>
<organism evidence="1 2">
    <name type="scientific">Lentinus brumalis</name>
    <dbReference type="NCBI Taxonomy" id="2498619"/>
    <lineage>
        <taxon>Eukaryota</taxon>
        <taxon>Fungi</taxon>
        <taxon>Dikarya</taxon>
        <taxon>Basidiomycota</taxon>
        <taxon>Agaricomycotina</taxon>
        <taxon>Agaricomycetes</taxon>
        <taxon>Polyporales</taxon>
        <taxon>Polyporaceae</taxon>
        <taxon>Lentinus</taxon>
    </lineage>
</organism>
<dbReference type="AlphaFoldDB" id="A0A371D2V8"/>
<proteinExistence type="predicted"/>
<evidence type="ECO:0000313" key="2">
    <source>
        <dbReference type="Proteomes" id="UP000256964"/>
    </source>
</evidence>
<name>A0A371D2V8_9APHY</name>